<accession>A0A4P8XXT0</accession>
<dbReference type="RefSeq" id="WP_138156940.1">
    <property type="nucleotide sequence ID" value="NZ_CP039381.1"/>
</dbReference>
<dbReference type="EMBL" id="CP039381">
    <property type="protein sequence ID" value="QCT06860.1"/>
    <property type="molecule type" value="Genomic_DNA"/>
</dbReference>
<evidence type="ECO:0000313" key="1">
    <source>
        <dbReference type="EMBL" id="QCT06860.1"/>
    </source>
</evidence>
<organism evidence="1 2">
    <name type="scientific">Ruminococcus bovis</name>
    <dbReference type="NCBI Taxonomy" id="2564099"/>
    <lineage>
        <taxon>Bacteria</taxon>
        <taxon>Bacillati</taxon>
        <taxon>Bacillota</taxon>
        <taxon>Clostridia</taxon>
        <taxon>Eubacteriales</taxon>
        <taxon>Oscillospiraceae</taxon>
        <taxon>Ruminococcus</taxon>
    </lineage>
</organism>
<dbReference type="KEGG" id="ruj:E5Z56_05540"/>
<dbReference type="OrthoDB" id="1779328at2"/>
<sequence>MKEPMYHIALDDNEQSAVIQSLNDSRNARIAEGKPTDIYDDLILKIGNAPYRKVKVIERDRDNAR</sequence>
<protein>
    <submittedName>
        <fullName evidence="1">Uncharacterized protein</fullName>
    </submittedName>
</protein>
<dbReference type="AlphaFoldDB" id="A0A4P8XXT0"/>
<keyword evidence="2" id="KW-1185">Reference proteome</keyword>
<dbReference type="Proteomes" id="UP000301475">
    <property type="component" value="Chromosome"/>
</dbReference>
<name>A0A4P8XXT0_9FIRM</name>
<gene>
    <name evidence="1" type="ORF">E5Z56_05540</name>
</gene>
<proteinExistence type="predicted"/>
<reference evidence="1 2" key="1">
    <citation type="submission" date="2019-04" db="EMBL/GenBank/DDBJ databases">
        <authorList>
            <person name="Embree M."/>
            <person name="Gaffney J.R."/>
        </authorList>
    </citation>
    <scope>NUCLEOTIDE SEQUENCE [LARGE SCALE GENOMIC DNA]</scope>
    <source>
        <strain evidence="1 2">JE7A12</strain>
    </source>
</reference>
<evidence type="ECO:0000313" key="2">
    <source>
        <dbReference type="Proteomes" id="UP000301475"/>
    </source>
</evidence>